<dbReference type="InterPro" id="IPR013783">
    <property type="entry name" value="Ig-like_fold"/>
</dbReference>
<dbReference type="AlphaFoldDB" id="L7UNM4"/>
<dbReference type="InterPro" id="IPR003961">
    <property type="entry name" value="FN3_dom"/>
</dbReference>
<reference evidence="3 4" key="1">
    <citation type="journal article" date="2013" name="Genome Announc.">
        <title>Complete genome sequence of Myxococcus stipitatus strain DSM 14675, a fruiting myxobacterium.</title>
        <authorList>
            <person name="Huntley S."/>
            <person name="Kneip S."/>
            <person name="Treuner-Lange A."/>
            <person name="Sogaard-Andersen L."/>
        </authorList>
    </citation>
    <scope>NUCLEOTIDE SEQUENCE [LARGE SCALE GENOMIC DNA]</scope>
    <source>
        <strain evidence="4">DSM 14675 / JCM 12634 / Mx s8</strain>
    </source>
</reference>
<accession>L7UNM4</accession>
<evidence type="ECO:0000313" key="4">
    <source>
        <dbReference type="Proteomes" id="UP000011131"/>
    </source>
</evidence>
<feature type="domain" description="Fibronectin type-III" evidence="2">
    <location>
        <begin position="893"/>
        <end position="989"/>
    </location>
</feature>
<dbReference type="HOGENOM" id="CLU_007964_0_0_7"/>
<protein>
    <recommendedName>
        <fullName evidence="2">Fibronectin type-III domain-containing protein</fullName>
    </recommendedName>
</protein>
<feature type="chain" id="PRO_5003984629" description="Fibronectin type-III domain-containing protein" evidence="1">
    <location>
        <begin position="22"/>
        <end position="1188"/>
    </location>
</feature>
<dbReference type="CDD" id="cd00063">
    <property type="entry name" value="FN3"/>
    <property type="match status" value="1"/>
</dbReference>
<dbReference type="Gene3D" id="3.10.170.10">
    <property type="match status" value="1"/>
</dbReference>
<keyword evidence="4" id="KW-1185">Reference proteome</keyword>
<keyword evidence="1" id="KW-0732">Signal</keyword>
<name>L7UNM4_MYXSD</name>
<evidence type="ECO:0000313" key="3">
    <source>
        <dbReference type="EMBL" id="AGC48074.1"/>
    </source>
</evidence>
<dbReference type="STRING" id="1278073.MYSTI_06801"/>
<feature type="signal peptide" evidence="1">
    <location>
        <begin position="1"/>
        <end position="21"/>
    </location>
</feature>
<dbReference type="eggNOG" id="COG3227">
    <property type="taxonomic scope" value="Bacteria"/>
</dbReference>
<dbReference type="InterPro" id="IPR036116">
    <property type="entry name" value="FN3_sf"/>
</dbReference>
<sequence>MRLASKWAACLVLCSSALAWAFQPSQTTQLSSQAFFKPELYLPVSNISLDEARAKLSGAGPSAWDDFFARNGKDFHVYLDPLTGSPTAIQGSIPLIPGTGVGNTVSLSTLQQQLGRSTGAVDAAVVADVFFKFLHDNQAALGVDLLQLGQPKVTQVTDVLWHVYVPQEVDGIPVRHGRLVATINHGNMVLVGTEAWSNVTASTRPTLSPEQALTFGGERFGLLESPATMWQAPTLELAPMARADAGFGQGYHHQLVWTYGFQNPGEQERWKVTVDAHTGEVLALEDDNHYLDATIKGGIYPLSNTDICPNNTTCGTMQADSPMPWANTGLAAPNNFTDGAGVFNYSSGNVTTTLAGKYVRVSDTCGSPSTSSGTGTGNINLGGTNGQHDCASGGGGAGNTPASRSAFYEINRIAELARGWLPSNTWLQGQLTANVNINSTCNAFWNGSTVNFYRSGGGCRNTGEIAAVFDHEWGHGMDDFDSGGALSNSSEAYADIASIYRLQASCVGYGFFATTDLGCGKTPDGTGYNQNEAQAGGAWCNARCSGVRDADYMAHVNQTPATPQNFVCSRCSSGTGPCGRQVHCAAAPVRQAAWDLVARDLQAAPFNYDSNTAYIIGNKVFYQGSGNVGSWHACNCSAGTSDGCGASHGYMQWLAADDDNGNLNDGTPHMTAIHAAFNRHGIACQTPAPTNSGCAAGPKTAPTATAAPSDGQVALSWNTVPNASEYWVMKTEGYAGCDFGKVRVATVSGSTYTDTEVANGRQYCYSVVPASSSACYGPGASCVCATAGGPCTPPGTATLSTPADGAANVALAPVLDWADVAGATSYEVQVATDAGFGTVVRSANALSSSTWSVTPALTANTQYFWRVRAVSGCGTSAYSTAFRFTTADTTCQPAAAPTLSTPSNGATGVALSPTLDWGDVTGATSYEVQVATDAGFGTVVRSANALGSSTWGVTPALTANTAYYWRARAVDSCGAGNYSAGFSFTTQSGGGGTCTTPPVAAYDSTLGAPACGTGCGCDTGTLVNSRGSQFLAAEPNTPNAVDGCPDGPFGFYHLDESIDRVVLRSVDGGPITPGKQVKVDVTVWCYDASDRLNLYYAPVSGFPTWSTLVTGLTCTGAGARTFSHTFTAGSTVGQHVLRAQFVEGSSPQASCTFGLYDDNDDVVFGVAASVASGPVKSSPAQGRARATR</sequence>
<dbReference type="SUPFAM" id="SSF55486">
    <property type="entry name" value="Metalloproteases ('zincins'), catalytic domain"/>
    <property type="match status" value="1"/>
</dbReference>
<evidence type="ECO:0000256" key="1">
    <source>
        <dbReference type="SAM" id="SignalP"/>
    </source>
</evidence>
<dbReference type="eggNOG" id="COG4733">
    <property type="taxonomic scope" value="Bacteria"/>
</dbReference>
<gene>
    <name evidence="3" type="ordered locus">MYSTI_06801</name>
</gene>
<dbReference type="Gene3D" id="2.60.40.10">
    <property type="entry name" value="Immunoglobulins"/>
    <property type="match status" value="3"/>
</dbReference>
<dbReference type="RefSeq" id="WP_015352328.1">
    <property type="nucleotide sequence ID" value="NC_020126.1"/>
</dbReference>
<proteinExistence type="predicted"/>
<dbReference type="PROSITE" id="PS50853">
    <property type="entry name" value="FN3"/>
    <property type="match status" value="2"/>
</dbReference>
<feature type="domain" description="Fibronectin type-III" evidence="2">
    <location>
        <begin position="793"/>
        <end position="889"/>
    </location>
</feature>
<dbReference type="Proteomes" id="UP000011131">
    <property type="component" value="Chromosome"/>
</dbReference>
<dbReference type="KEGG" id="msd:MYSTI_06801"/>
<organism evidence="3 4">
    <name type="scientific">Myxococcus stipitatus (strain DSM 14675 / JCM 12634 / Mx s8)</name>
    <dbReference type="NCBI Taxonomy" id="1278073"/>
    <lineage>
        <taxon>Bacteria</taxon>
        <taxon>Pseudomonadati</taxon>
        <taxon>Myxococcota</taxon>
        <taxon>Myxococcia</taxon>
        <taxon>Myxococcales</taxon>
        <taxon>Cystobacterineae</taxon>
        <taxon>Myxococcaceae</taxon>
        <taxon>Myxococcus</taxon>
    </lineage>
</organism>
<dbReference type="EMBL" id="CP004025">
    <property type="protein sequence ID" value="AGC48074.1"/>
    <property type="molecule type" value="Genomic_DNA"/>
</dbReference>
<dbReference type="SUPFAM" id="SSF49265">
    <property type="entry name" value="Fibronectin type III"/>
    <property type="match status" value="1"/>
</dbReference>
<dbReference type="PATRIC" id="fig|1278073.3.peg.6908"/>
<dbReference type="OrthoDB" id="5485729at2"/>
<evidence type="ECO:0000259" key="2">
    <source>
        <dbReference type="PROSITE" id="PS50853"/>
    </source>
</evidence>